<keyword evidence="6" id="KW-0560">Oxidoreductase</keyword>
<evidence type="ECO:0000256" key="11">
    <source>
        <dbReference type="ARBA" id="ARBA00023444"/>
    </source>
</evidence>
<evidence type="ECO:0000256" key="6">
    <source>
        <dbReference type="ARBA" id="ARBA00023002"/>
    </source>
</evidence>
<keyword evidence="9 12" id="KW-0472">Membrane</keyword>
<comment type="subcellular location">
    <subcellularLocation>
        <location evidence="1">Membrane</location>
        <topology evidence="1">Multi-pass membrane protein</topology>
    </subcellularLocation>
</comment>
<dbReference type="AlphaFoldDB" id="A0A381RH82"/>
<evidence type="ECO:0000256" key="4">
    <source>
        <dbReference type="ARBA" id="ARBA00022723"/>
    </source>
</evidence>
<reference evidence="13" key="1">
    <citation type="submission" date="2018-05" db="EMBL/GenBank/DDBJ databases">
        <authorList>
            <person name="Lanie J.A."/>
            <person name="Ng W.-L."/>
            <person name="Kazmierczak K.M."/>
            <person name="Andrzejewski T.M."/>
            <person name="Davidsen T.M."/>
            <person name="Wayne K.J."/>
            <person name="Tettelin H."/>
            <person name="Glass J.I."/>
            <person name="Rusch D."/>
            <person name="Podicherti R."/>
            <person name="Tsui H.-C.T."/>
            <person name="Winkler M.E."/>
        </authorList>
    </citation>
    <scope>NUCLEOTIDE SEQUENCE</scope>
</reference>
<feature type="transmembrane region" description="Helical" evidence="12">
    <location>
        <begin position="7"/>
        <end position="27"/>
    </location>
</feature>
<evidence type="ECO:0000256" key="7">
    <source>
        <dbReference type="ARBA" id="ARBA00023004"/>
    </source>
</evidence>
<evidence type="ECO:0008006" key="14">
    <source>
        <dbReference type="Google" id="ProtNLM"/>
    </source>
</evidence>
<evidence type="ECO:0000256" key="10">
    <source>
        <dbReference type="ARBA" id="ARBA00023157"/>
    </source>
</evidence>
<dbReference type="Pfam" id="PF02628">
    <property type="entry name" value="COX15-CtaA"/>
    <property type="match status" value="1"/>
</dbReference>
<dbReference type="GO" id="GO:0046872">
    <property type="term" value="F:metal ion binding"/>
    <property type="evidence" value="ECO:0007669"/>
    <property type="project" value="UniProtKB-KW"/>
</dbReference>
<keyword evidence="3 12" id="KW-0812">Transmembrane</keyword>
<feature type="transmembrane region" description="Helical" evidence="12">
    <location>
        <begin position="172"/>
        <end position="195"/>
    </location>
</feature>
<dbReference type="PANTHER" id="PTHR35457:SF1">
    <property type="entry name" value="HEME A SYNTHASE"/>
    <property type="match status" value="1"/>
</dbReference>
<gene>
    <name evidence="13" type="ORF">METZ01_LOCUS43625</name>
</gene>
<organism evidence="13">
    <name type="scientific">marine metagenome</name>
    <dbReference type="NCBI Taxonomy" id="408172"/>
    <lineage>
        <taxon>unclassified sequences</taxon>
        <taxon>metagenomes</taxon>
        <taxon>ecological metagenomes</taxon>
    </lineage>
</organism>
<protein>
    <recommendedName>
        <fullName evidence="14">Cytochrome oxidase assembly protein</fullName>
    </recommendedName>
</protein>
<dbReference type="EMBL" id="UINC01001921">
    <property type="protein sequence ID" value="SUZ90771.1"/>
    <property type="molecule type" value="Genomic_DNA"/>
</dbReference>
<feature type="transmembrane region" description="Helical" evidence="12">
    <location>
        <begin position="248"/>
        <end position="271"/>
    </location>
</feature>
<accession>A0A381RH82</accession>
<dbReference type="InterPro" id="IPR003780">
    <property type="entry name" value="COX15/CtaA_fam"/>
</dbReference>
<evidence type="ECO:0000256" key="8">
    <source>
        <dbReference type="ARBA" id="ARBA00023133"/>
    </source>
</evidence>
<sequence length="306" mass="33180">MPARTSYTIFAWTTLAFTLLVIVWGGYVSASGAGDGCGDSWPLCGELLEASTPSTSVDTLVELAHRLTSGLALLAVVALTLWSRRRFRPGHPARYWAAMGLFFMVIESLFGAALVIFQLVDMNVSLARALVQPVHLTNTYLLMGALASAAWWSEPRRPASGMNPPQTTRLVVTALVAVIVVSALGTAASLASTVFPSESFLDGLRSDFSPDAHYLIRLRVWHPVTALGLGVYLFWLSRHLGRQRPQGTPHVVTGIFVTQMGVGLLDAALLAPIGVQMMHLLLAHLMWLSVLALWLDLTSEPAIHTR</sequence>
<evidence type="ECO:0000256" key="12">
    <source>
        <dbReference type="SAM" id="Phobius"/>
    </source>
</evidence>
<evidence type="ECO:0000313" key="13">
    <source>
        <dbReference type="EMBL" id="SUZ90771.1"/>
    </source>
</evidence>
<comment type="pathway">
    <text evidence="11">Porphyrin-containing compound metabolism.</text>
</comment>
<evidence type="ECO:0000256" key="9">
    <source>
        <dbReference type="ARBA" id="ARBA00023136"/>
    </source>
</evidence>
<keyword evidence="10" id="KW-1015">Disulfide bond</keyword>
<dbReference type="GO" id="GO:0016020">
    <property type="term" value="C:membrane"/>
    <property type="evidence" value="ECO:0007669"/>
    <property type="project" value="UniProtKB-SubCell"/>
</dbReference>
<name>A0A381RH82_9ZZZZ</name>
<feature type="transmembrane region" description="Helical" evidence="12">
    <location>
        <begin position="63"/>
        <end position="83"/>
    </location>
</feature>
<keyword evidence="8" id="KW-0350">Heme biosynthesis</keyword>
<keyword evidence="2" id="KW-1003">Cell membrane</keyword>
<dbReference type="PANTHER" id="PTHR35457">
    <property type="entry name" value="HEME A SYNTHASE"/>
    <property type="match status" value="1"/>
</dbReference>
<feature type="transmembrane region" description="Helical" evidence="12">
    <location>
        <begin position="215"/>
        <end position="236"/>
    </location>
</feature>
<feature type="transmembrane region" description="Helical" evidence="12">
    <location>
        <begin position="132"/>
        <end position="152"/>
    </location>
</feature>
<dbReference type="GO" id="GO:0016491">
    <property type="term" value="F:oxidoreductase activity"/>
    <property type="evidence" value="ECO:0007669"/>
    <property type="project" value="UniProtKB-KW"/>
</dbReference>
<evidence type="ECO:0000256" key="2">
    <source>
        <dbReference type="ARBA" id="ARBA00022475"/>
    </source>
</evidence>
<proteinExistence type="predicted"/>
<keyword evidence="7" id="KW-0408">Iron</keyword>
<evidence type="ECO:0000256" key="5">
    <source>
        <dbReference type="ARBA" id="ARBA00022989"/>
    </source>
</evidence>
<dbReference type="GO" id="GO:0006784">
    <property type="term" value="P:heme A biosynthetic process"/>
    <property type="evidence" value="ECO:0007669"/>
    <property type="project" value="InterPro"/>
</dbReference>
<evidence type="ECO:0000256" key="3">
    <source>
        <dbReference type="ARBA" id="ARBA00022692"/>
    </source>
</evidence>
<feature type="transmembrane region" description="Helical" evidence="12">
    <location>
        <begin position="95"/>
        <end position="120"/>
    </location>
</feature>
<dbReference type="InterPro" id="IPR050450">
    <property type="entry name" value="COX15/CtaA_HemeA_synthase"/>
</dbReference>
<keyword evidence="4" id="KW-0479">Metal-binding</keyword>
<keyword evidence="5 12" id="KW-1133">Transmembrane helix</keyword>
<feature type="transmembrane region" description="Helical" evidence="12">
    <location>
        <begin position="277"/>
        <end position="297"/>
    </location>
</feature>
<evidence type="ECO:0000256" key="1">
    <source>
        <dbReference type="ARBA" id="ARBA00004141"/>
    </source>
</evidence>